<proteinExistence type="predicted"/>
<feature type="non-terminal residue" evidence="1">
    <location>
        <position position="1"/>
    </location>
</feature>
<organism evidence="1">
    <name type="scientific">uncultured Rubrobacteraceae bacterium</name>
    <dbReference type="NCBI Taxonomy" id="349277"/>
    <lineage>
        <taxon>Bacteria</taxon>
        <taxon>Bacillati</taxon>
        <taxon>Actinomycetota</taxon>
        <taxon>Rubrobacteria</taxon>
        <taxon>Rubrobacterales</taxon>
        <taxon>Rubrobacteraceae</taxon>
        <taxon>environmental samples</taxon>
    </lineage>
</organism>
<reference evidence="1" key="1">
    <citation type="submission" date="2020-02" db="EMBL/GenBank/DDBJ databases">
        <authorList>
            <person name="Meier V. D."/>
        </authorList>
    </citation>
    <scope>NUCLEOTIDE SEQUENCE</scope>
    <source>
        <strain evidence="1">AVDCRST_MAG05</strain>
    </source>
</reference>
<gene>
    <name evidence="1" type="ORF">AVDCRST_MAG05-3920</name>
</gene>
<sequence length="49" mass="5690">WRPPWTCEPCRRPLPTSGPQRWPGRRCCTSRSTTWRARTCRCSSPGRTG</sequence>
<dbReference type="AlphaFoldDB" id="A0A6J4TKA9"/>
<protein>
    <submittedName>
        <fullName evidence="1">Uncharacterized protein</fullName>
    </submittedName>
</protein>
<dbReference type="EMBL" id="CADCVM010000435">
    <property type="protein sequence ID" value="CAA9525406.1"/>
    <property type="molecule type" value="Genomic_DNA"/>
</dbReference>
<accession>A0A6J4TKA9</accession>
<evidence type="ECO:0000313" key="1">
    <source>
        <dbReference type="EMBL" id="CAA9525406.1"/>
    </source>
</evidence>
<name>A0A6J4TKA9_9ACTN</name>
<feature type="non-terminal residue" evidence="1">
    <location>
        <position position="49"/>
    </location>
</feature>